<reference evidence="2 3" key="1">
    <citation type="journal article" date="2012" name="J. Bacteriol.">
        <title>Complete Genome Sequence of Mycobacterium vaccae Type Strain ATCC 25954.</title>
        <authorList>
            <person name="Ho Y.S."/>
            <person name="Adroub S.A."/>
            <person name="Abadi M."/>
            <person name="Al Alwan B."/>
            <person name="Alkhateeb R."/>
            <person name="Gao G."/>
            <person name="Ragab A."/>
            <person name="Ali S."/>
            <person name="van Soolingen D."/>
            <person name="Bitter W."/>
            <person name="Pain A."/>
            <person name="Abdallah A.M."/>
        </authorList>
    </citation>
    <scope>NUCLEOTIDE SEQUENCE [LARGE SCALE GENOMIC DNA]</scope>
    <source>
        <strain evidence="2 3">ATCC 25954</strain>
    </source>
</reference>
<evidence type="ECO:0000313" key="3">
    <source>
        <dbReference type="Proteomes" id="UP000006072"/>
    </source>
</evidence>
<dbReference type="PATRIC" id="fig|1194972.3.peg.2474"/>
<comment type="caution">
    <text evidence="2">The sequence shown here is derived from an EMBL/GenBank/DDBJ whole genome shotgun (WGS) entry which is preliminary data.</text>
</comment>
<keyword evidence="3" id="KW-1185">Reference proteome</keyword>
<dbReference type="EMBL" id="ALQA01000022">
    <property type="protein sequence ID" value="EJZ09466.1"/>
    <property type="molecule type" value="Genomic_DNA"/>
</dbReference>
<dbReference type="Proteomes" id="UP000006072">
    <property type="component" value="Unassembled WGS sequence"/>
</dbReference>
<gene>
    <name evidence="2" type="ORF">MVAC_12371</name>
</gene>
<sequence length="163" mass="17051">MTVDAADAANAPITVDVEVLGALYDGSPPQRAMTAELPAYLAAEGVSARLHYSPGGGADLWAPIEIISVFIGENVAAGLIGGAAYASMTGAVKWARERIRREPPGGRVPTDVTGPDNDPTADRRPTVHVSLYGPRGQLLKRVAVNQDEVNTLFGEPGYDPDAT</sequence>
<protein>
    <submittedName>
        <fullName evidence="2">Uncharacterized protein</fullName>
    </submittedName>
</protein>
<proteinExistence type="predicted"/>
<name>K0URN4_MYCVA</name>
<dbReference type="RefSeq" id="WP_003932974.1">
    <property type="nucleotide sequence ID" value="NZ_JH814697.1"/>
</dbReference>
<accession>K0URN4</accession>
<feature type="region of interest" description="Disordered" evidence="1">
    <location>
        <begin position="101"/>
        <end position="126"/>
    </location>
</feature>
<dbReference type="HOGENOM" id="CLU_1625287_0_0_11"/>
<evidence type="ECO:0000313" key="2">
    <source>
        <dbReference type="EMBL" id="EJZ09466.1"/>
    </source>
</evidence>
<organism evidence="2 3">
    <name type="scientific">Mycolicibacterium vaccae ATCC 25954</name>
    <dbReference type="NCBI Taxonomy" id="1194972"/>
    <lineage>
        <taxon>Bacteria</taxon>
        <taxon>Bacillati</taxon>
        <taxon>Actinomycetota</taxon>
        <taxon>Actinomycetes</taxon>
        <taxon>Mycobacteriales</taxon>
        <taxon>Mycobacteriaceae</taxon>
        <taxon>Mycolicibacterium</taxon>
    </lineage>
</organism>
<evidence type="ECO:0000256" key="1">
    <source>
        <dbReference type="SAM" id="MobiDB-lite"/>
    </source>
</evidence>
<dbReference type="AlphaFoldDB" id="K0URN4"/>